<reference evidence="12 13" key="1">
    <citation type="submission" date="2019-06" db="EMBL/GenBank/DDBJ databases">
        <title>Genomic Encyclopedia of Type Strains, Phase IV (KMG-V): Genome sequencing to study the core and pangenomes of soil and plant-associated prokaryotes.</title>
        <authorList>
            <person name="Whitman W."/>
        </authorList>
    </citation>
    <scope>NUCLEOTIDE SEQUENCE [LARGE SCALE GENOMIC DNA]</scope>
    <source>
        <strain evidence="12 13">BR 12005</strain>
    </source>
</reference>
<protein>
    <submittedName>
        <fullName evidence="12">Putative peptide zinc metalloprotease protein</fullName>
    </submittedName>
</protein>
<dbReference type="GO" id="GO:0030313">
    <property type="term" value="C:cell envelope"/>
    <property type="evidence" value="ECO:0007669"/>
    <property type="project" value="UniProtKB-SubCell"/>
</dbReference>
<dbReference type="AlphaFoldDB" id="A0A560JUI9"/>
<evidence type="ECO:0000256" key="10">
    <source>
        <dbReference type="SAM" id="Phobius"/>
    </source>
</evidence>
<evidence type="ECO:0000256" key="5">
    <source>
        <dbReference type="ARBA" id="ARBA00022692"/>
    </source>
</evidence>
<name>A0A560JUI9_9PROT</name>
<dbReference type="GO" id="GO:0006508">
    <property type="term" value="P:proteolysis"/>
    <property type="evidence" value="ECO:0007669"/>
    <property type="project" value="UniProtKB-KW"/>
</dbReference>
<dbReference type="RefSeq" id="WP_145612092.1">
    <property type="nucleotide sequence ID" value="NZ_JARPAF010000003.1"/>
</dbReference>
<evidence type="ECO:0000256" key="6">
    <source>
        <dbReference type="ARBA" id="ARBA00022989"/>
    </source>
</evidence>
<dbReference type="SUPFAM" id="SSF111369">
    <property type="entry name" value="HlyD-like secretion proteins"/>
    <property type="match status" value="1"/>
</dbReference>
<evidence type="ECO:0000313" key="12">
    <source>
        <dbReference type="EMBL" id="TWB71970.1"/>
    </source>
</evidence>
<evidence type="ECO:0000256" key="2">
    <source>
        <dbReference type="ARBA" id="ARBA00004141"/>
    </source>
</evidence>
<feature type="transmembrane region" description="Helical" evidence="10">
    <location>
        <begin position="388"/>
        <end position="407"/>
    </location>
</feature>
<comment type="cofactor">
    <cofactor evidence="1">
        <name>Zn(2+)</name>
        <dbReference type="ChEBI" id="CHEBI:29105"/>
    </cofactor>
</comment>
<feature type="transmembrane region" description="Helical" evidence="10">
    <location>
        <begin position="258"/>
        <end position="281"/>
    </location>
</feature>
<comment type="caution">
    <text evidence="12">The sequence shown here is derived from an EMBL/GenBank/DDBJ whole genome shotgun (WGS) entry which is preliminary data.</text>
</comment>
<evidence type="ECO:0000256" key="9">
    <source>
        <dbReference type="SAM" id="Coils"/>
    </source>
</evidence>
<evidence type="ECO:0000256" key="4">
    <source>
        <dbReference type="ARBA" id="ARBA00007931"/>
    </source>
</evidence>
<feature type="transmembrane region" description="Helical" evidence="10">
    <location>
        <begin position="362"/>
        <end position="382"/>
    </location>
</feature>
<dbReference type="InterPro" id="IPR050465">
    <property type="entry name" value="UPF0194_transport"/>
</dbReference>
<feature type="transmembrane region" description="Helical" evidence="10">
    <location>
        <begin position="428"/>
        <end position="448"/>
    </location>
</feature>
<feature type="transmembrane region" description="Helical" evidence="10">
    <location>
        <begin position="154"/>
        <end position="177"/>
    </location>
</feature>
<keyword evidence="12" id="KW-0482">Metalloprotease</keyword>
<keyword evidence="6 10" id="KW-1133">Transmembrane helix</keyword>
<keyword evidence="12" id="KW-0645">Protease</keyword>
<proteinExistence type="inferred from homology"/>
<evidence type="ECO:0000256" key="1">
    <source>
        <dbReference type="ARBA" id="ARBA00001947"/>
    </source>
</evidence>
<keyword evidence="7 9" id="KW-0175">Coiled coil</keyword>
<sequence>MSGEVPDAVPASVDAPPMRLAPLREELTLLAGPALADGSPSWTLHDQVAGRFYRLGWLEFEILRRWHLEVPQAIAADVASNTTLRVTADDVMAVSQFLALNNLLQRHGPQAVSTLMRQAEMRKPGLWQWLLKNYLFFRVPLVKPDRFLTQALPYVSWIFTRGFFLVTLAAALLGIYLVTRQWDQFRTTFVSFLSPSGLITGAVGLAVAKVVHELGHALTAKRYGCRVQTMGIAFMVMYPLLYTDVSDAWRLPNRRQRLAIGVAGMGAELTLAAYATLAWSFLPEGPVKAAAFLLATTSWIMTVLVNTSPFMRFDGYFLLSDLLDVPNLHDRAFALGRWWLRERLFHLGEPVPEELPARRRTLLIALALATWIYRFTLFVGIAALVYHLFFKVLGIILFLVEVWWFILRPPLNEVREWIRRRGTMTWNRRSATTAAVALGLLALAVIPWRSTVTAPAVLRAAQEMEIFLDQPGRMDAVLVKAGQSVAAGQVLFRLSSPDLDYKLASQRQKIQTLQWEAAYRGGAAVDPKRQRIAAQELETAQAELRGLEAEKAKLTVTAPFAGIMAEVTEPLSPGEWLPAKERLGLLLDPAHPMIEAYVREADLHRVAVGDEGRFRPDQTVTSAVDGHIQDIDDTSTRVLTRRYLASTYGGDIAAREDSQHQLVPEESLYRVLIAPAKDTTPATLERGRVTLEGVRESLLGSLWRRTVAILLREGSF</sequence>
<comment type="subcellular location">
    <subcellularLocation>
        <location evidence="3">Cell envelope</location>
    </subcellularLocation>
    <subcellularLocation>
        <location evidence="2">Membrane</location>
        <topology evidence="2">Multi-pass membrane protein</topology>
    </subcellularLocation>
</comment>
<evidence type="ECO:0000259" key="11">
    <source>
        <dbReference type="Pfam" id="PF02163"/>
    </source>
</evidence>
<dbReference type="Gene3D" id="2.40.50.100">
    <property type="match status" value="1"/>
</dbReference>
<accession>A0A560JUI9</accession>
<evidence type="ECO:0000256" key="8">
    <source>
        <dbReference type="ARBA" id="ARBA00023136"/>
    </source>
</evidence>
<evidence type="ECO:0000256" key="3">
    <source>
        <dbReference type="ARBA" id="ARBA00004196"/>
    </source>
</evidence>
<feature type="transmembrane region" description="Helical" evidence="10">
    <location>
        <begin position="287"/>
        <end position="305"/>
    </location>
</feature>
<evidence type="ECO:0000313" key="13">
    <source>
        <dbReference type="Proteomes" id="UP000320516"/>
    </source>
</evidence>
<dbReference type="Proteomes" id="UP000320516">
    <property type="component" value="Unassembled WGS sequence"/>
</dbReference>
<comment type="similarity">
    <text evidence="4">Belongs to the peptidase M50B family.</text>
</comment>
<evidence type="ECO:0000256" key="7">
    <source>
        <dbReference type="ARBA" id="ARBA00023054"/>
    </source>
</evidence>
<feature type="transmembrane region" description="Helical" evidence="10">
    <location>
        <begin position="189"/>
        <end position="207"/>
    </location>
</feature>
<keyword evidence="5 10" id="KW-0812">Transmembrane</keyword>
<dbReference type="InterPro" id="IPR008915">
    <property type="entry name" value="Peptidase_M50"/>
</dbReference>
<dbReference type="GO" id="GO:0016020">
    <property type="term" value="C:membrane"/>
    <property type="evidence" value="ECO:0007669"/>
    <property type="project" value="UniProtKB-SubCell"/>
</dbReference>
<organism evidence="12 13">
    <name type="scientific">Nitrospirillum amazonense</name>
    <dbReference type="NCBI Taxonomy" id="28077"/>
    <lineage>
        <taxon>Bacteria</taxon>
        <taxon>Pseudomonadati</taxon>
        <taxon>Pseudomonadota</taxon>
        <taxon>Alphaproteobacteria</taxon>
        <taxon>Rhodospirillales</taxon>
        <taxon>Azospirillaceae</taxon>
        <taxon>Nitrospirillum</taxon>
    </lineage>
</organism>
<feature type="domain" description="Peptidase M50" evidence="11">
    <location>
        <begin position="202"/>
        <end position="298"/>
    </location>
</feature>
<feature type="transmembrane region" description="Helical" evidence="10">
    <location>
        <begin position="227"/>
        <end position="246"/>
    </location>
</feature>
<feature type="coiled-coil region" evidence="9">
    <location>
        <begin position="530"/>
        <end position="557"/>
    </location>
</feature>
<dbReference type="PANTHER" id="PTHR32347:SF23">
    <property type="entry name" value="BLL5650 PROTEIN"/>
    <property type="match status" value="1"/>
</dbReference>
<dbReference type="GO" id="GO:0008237">
    <property type="term" value="F:metallopeptidase activity"/>
    <property type="evidence" value="ECO:0007669"/>
    <property type="project" value="UniProtKB-KW"/>
</dbReference>
<dbReference type="Pfam" id="PF02163">
    <property type="entry name" value="Peptidase_M50"/>
    <property type="match status" value="1"/>
</dbReference>
<dbReference type="EMBL" id="VITV01000006">
    <property type="protein sequence ID" value="TWB71970.1"/>
    <property type="molecule type" value="Genomic_DNA"/>
</dbReference>
<gene>
    <name evidence="12" type="ORF">FBZ87_106214</name>
</gene>
<dbReference type="PANTHER" id="PTHR32347">
    <property type="entry name" value="EFFLUX SYSTEM COMPONENT YKNX-RELATED"/>
    <property type="match status" value="1"/>
</dbReference>
<keyword evidence="8 10" id="KW-0472">Membrane</keyword>
<keyword evidence="12" id="KW-0378">Hydrolase</keyword>